<feature type="region of interest" description="Disordered" evidence="1">
    <location>
        <begin position="302"/>
        <end position="324"/>
    </location>
</feature>
<name>A0ABP7RH78_9BURK</name>
<dbReference type="SUPFAM" id="SSF53187">
    <property type="entry name" value="Zn-dependent exopeptidases"/>
    <property type="match status" value="1"/>
</dbReference>
<reference evidence="3" key="1">
    <citation type="journal article" date="2019" name="Int. J. Syst. Evol. Microbiol.">
        <title>The Global Catalogue of Microorganisms (GCM) 10K type strain sequencing project: providing services to taxonomists for standard genome sequencing and annotation.</title>
        <authorList>
            <consortium name="The Broad Institute Genomics Platform"/>
            <consortium name="The Broad Institute Genome Sequencing Center for Infectious Disease"/>
            <person name="Wu L."/>
            <person name="Ma J."/>
        </authorList>
    </citation>
    <scope>NUCLEOTIDE SEQUENCE [LARGE SCALE GENOMIC DNA]</scope>
    <source>
        <strain evidence="3">JCM 17561</strain>
    </source>
</reference>
<dbReference type="Proteomes" id="UP001501627">
    <property type="component" value="Unassembled WGS sequence"/>
</dbReference>
<gene>
    <name evidence="2" type="ORF">GCM10022279_21430</name>
</gene>
<evidence type="ECO:0000256" key="1">
    <source>
        <dbReference type="SAM" id="MobiDB-lite"/>
    </source>
</evidence>
<sequence length="610" mass="67555">MNTAPPHTVAGHPVPVAVLCDARFARTLDDWVARFCDPRWRGTFVEGWLFESAPARRNAERQLARAGVHARLHSAYKPLLHHVIEQVDTQGLAHMHITCPTPRHGPARRFALEAYPLARLLPEGAVTLATRADNDPWYELQLQWQDGRAHRERIFAPNRVHSDATGAPTLSPTGWLRIGTRAGAADLVDAREATDCEQAFEHAVHCIAAHAWPAQEPYFEQLQIDLHLPAGELALPWAGETVSLLEAMHEELYFSLLEHFQKRSGRAPGDRRLQPGQIVPQVHGGAAQPHMRVQTVRFDAPAQDAQNHSSWHAATDGQPLDTLDRPPSPQRIAALLQSWGGMHFGAPTRQGRRVAGLYHAGSDHPVLISGGQHANETSGVVGALRAAQALRSTSGAHFALMPLENPDGYALHHQLCRKHPHHMHHAARYSALGDDIEYRETPPLLERLARQQALALSGAQLHVNLHGYPAHEWTRPLSGYVPRGFEAWMLPKGFFLILRCHGGWQARGRSLLLQVCERLHALLPALQDFNARQRALYERHAGPLPFEVIAGIACMQVQTAHDAPVTLISEFPDETVDGEDFVFAHTVQMHTVLAAVQVWQKVMAANPSSA</sequence>
<organism evidence="2 3">
    <name type="scientific">Comamonas faecalis</name>
    <dbReference type="NCBI Taxonomy" id="1387849"/>
    <lineage>
        <taxon>Bacteria</taxon>
        <taxon>Pseudomonadati</taxon>
        <taxon>Pseudomonadota</taxon>
        <taxon>Betaproteobacteria</taxon>
        <taxon>Burkholderiales</taxon>
        <taxon>Comamonadaceae</taxon>
        <taxon>Comamonas</taxon>
    </lineage>
</organism>
<keyword evidence="3" id="KW-1185">Reference proteome</keyword>
<evidence type="ECO:0000313" key="3">
    <source>
        <dbReference type="Proteomes" id="UP001501627"/>
    </source>
</evidence>
<proteinExistence type="predicted"/>
<dbReference type="RefSeq" id="WP_344869675.1">
    <property type="nucleotide sequence ID" value="NZ_BAABBP010000018.1"/>
</dbReference>
<evidence type="ECO:0000313" key="2">
    <source>
        <dbReference type="EMBL" id="GAA3997466.1"/>
    </source>
</evidence>
<protein>
    <submittedName>
        <fullName evidence="2">M14 family metallopeptidase</fullName>
    </submittedName>
</protein>
<comment type="caution">
    <text evidence="2">The sequence shown here is derived from an EMBL/GenBank/DDBJ whole genome shotgun (WGS) entry which is preliminary data.</text>
</comment>
<dbReference type="Gene3D" id="3.40.630.10">
    <property type="entry name" value="Zn peptidases"/>
    <property type="match status" value="1"/>
</dbReference>
<dbReference type="EMBL" id="BAABBP010000018">
    <property type="protein sequence ID" value="GAA3997466.1"/>
    <property type="molecule type" value="Genomic_DNA"/>
</dbReference>
<accession>A0ABP7RH78</accession>